<comment type="caution">
    <text evidence="2">The sequence shown here is derived from an EMBL/GenBank/DDBJ whole genome shotgun (WGS) entry which is preliminary data.</text>
</comment>
<reference evidence="2 3" key="1">
    <citation type="submission" date="2021-06" db="EMBL/GenBank/DDBJ databases">
        <authorList>
            <person name="Sun Q."/>
            <person name="Li D."/>
        </authorList>
    </citation>
    <scope>NUCLEOTIDE SEQUENCE [LARGE SCALE GENOMIC DNA]</scope>
    <source>
        <strain evidence="2 3">MSJ-11</strain>
    </source>
</reference>
<accession>A0ABS6ELA7</accession>
<name>A0ABS6ELA7_9CLOT</name>
<sequence length="72" mass="7868">MNLYDLKVSSNCEIGNIPEIPLLNSIGVRKGIRVEVVSKQPFSGPIVIKIAKRNIAIAKEIANKIKVKEVAV</sequence>
<dbReference type="EMBL" id="JAHLQF010000004">
    <property type="protein sequence ID" value="MBU5485818.1"/>
    <property type="molecule type" value="Genomic_DNA"/>
</dbReference>
<dbReference type="SMART" id="SM00899">
    <property type="entry name" value="FeoA"/>
    <property type="match status" value="1"/>
</dbReference>
<dbReference type="InterPro" id="IPR007167">
    <property type="entry name" value="Fe-transptr_FeoA-like"/>
</dbReference>
<gene>
    <name evidence="2" type="ORF">KQI86_15975</name>
</gene>
<dbReference type="RefSeq" id="WP_216440422.1">
    <property type="nucleotide sequence ID" value="NZ_JAHLQF010000004.1"/>
</dbReference>
<feature type="domain" description="Ferrous iron transporter FeoA-like" evidence="1">
    <location>
        <begin position="1"/>
        <end position="69"/>
    </location>
</feature>
<evidence type="ECO:0000259" key="1">
    <source>
        <dbReference type="SMART" id="SM00899"/>
    </source>
</evidence>
<keyword evidence="3" id="KW-1185">Reference proteome</keyword>
<protein>
    <submittedName>
        <fullName evidence="2">Ferrous iron transport protein A</fullName>
    </submittedName>
</protein>
<proteinExistence type="predicted"/>
<evidence type="ECO:0000313" key="3">
    <source>
        <dbReference type="Proteomes" id="UP000726170"/>
    </source>
</evidence>
<dbReference type="Pfam" id="PF04023">
    <property type="entry name" value="FeoA"/>
    <property type="match status" value="1"/>
</dbReference>
<organism evidence="2 3">
    <name type="scientific">Clostridium mobile</name>
    <dbReference type="NCBI Taxonomy" id="2841512"/>
    <lineage>
        <taxon>Bacteria</taxon>
        <taxon>Bacillati</taxon>
        <taxon>Bacillota</taxon>
        <taxon>Clostridia</taxon>
        <taxon>Eubacteriales</taxon>
        <taxon>Clostridiaceae</taxon>
        <taxon>Clostridium</taxon>
    </lineage>
</organism>
<evidence type="ECO:0000313" key="2">
    <source>
        <dbReference type="EMBL" id="MBU5485818.1"/>
    </source>
</evidence>
<dbReference type="Proteomes" id="UP000726170">
    <property type="component" value="Unassembled WGS sequence"/>
</dbReference>